<evidence type="ECO:0000256" key="2">
    <source>
        <dbReference type="ARBA" id="ARBA00022448"/>
    </source>
</evidence>
<dbReference type="PANTHER" id="PTHR30509:SF9">
    <property type="entry name" value="MULTIDRUG RESISTANCE PROTEIN MDTO"/>
    <property type="match status" value="1"/>
</dbReference>
<dbReference type="Proteomes" id="UP000192920">
    <property type="component" value="Unassembled WGS sequence"/>
</dbReference>
<dbReference type="PANTHER" id="PTHR30509">
    <property type="entry name" value="P-HYDROXYBENZOIC ACID EFFLUX PUMP SUBUNIT-RELATED"/>
    <property type="match status" value="1"/>
</dbReference>
<evidence type="ECO:0000256" key="4">
    <source>
        <dbReference type="ARBA" id="ARBA00022692"/>
    </source>
</evidence>
<reference evidence="9" key="1">
    <citation type="submission" date="2017-04" db="EMBL/GenBank/DDBJ databases">
        <authorList>
            <person name="Varghese N."/>
            <person name="Submissions S."/>
        </authorList>
    </citation>
    <scope>NUCLEOTIDE SEQUENCE [LARGE SCALE GENOMIC DNA]</scope>
    <source>
        <strain evidence="9">DSM 22618</strain>
    </source>
</reference>
<dbReference type="GO" id="GO:0005886">
    <property type="term" value="C:plasma membrane"/>
    <property type="evidence" value="ECO:0007669"/>
    <property type="project" value="UniProtKB-SubCell"/>
</dbReference>
<feature type="transmembrane region" description="Helical" evidence="7">
    <location>
        <begin position="82"/>
        <end position="101"/>
    </location>
</feature>
<evidence type="ECO:0000256" key="1">
    <source>
        <dbReference type="ARBA" id="ARBA00004651"/>
    </source>
</evidence>
<dbReference type="InterPro" id="IPR006726">
    <property type="entry name" value="PHBA_efflux_AaeB/fusaric-R"/>
</dbReference>
<evidence type="ECO:0000313" key="8">
    <source>
        <dbReference type="EMBL" id="SMF48721.1"/>
    </source>
</evidence>
<dbReference type="EMBL" id="FXAG01000025">
    <property type="protein sequence ID" value="SMF48721.1"/>
    <property type="molecule type" value="Genomic_DNA"/>
</dbReference>
<keyword evidence="3" id="KW-1003">Cell membrane</keyword>
<keyword evidence="6 7" id="KW-0472">Membrane</keyword>
<gene>
    <name evidence="8" type="ORF">SAMN02745746_03594</name>
</gene>
<dbReference type="STRING" id="1123014.SAMN02745746_03594"/>
<dbReference type="GO" id="GO:0022857">
    <property type="term" value="F:transmembrane transporter activity"/>
    <property type="evidence" value="ECO:0007669"/>
    <property type="project" value="InterPro"/>
</dbReference>
<dbReference type="RefSeq" id="WP_085277606.1">
    <property type="nucleotide sequence ID" value="NZ_FXAG01000025.1"/>
</dbReference>
<evidence type="ECO:0000256" key="7">
    <source>
        <dbReference type="SAM" id="Phobius"/>
    </source>
</evidence>
<organism evidence="8 9">
    <name type="scientific">Pseudogulbenkiania subflava DSM 22618</name>
    <dbReference type="NCBI Taxonomy" id="1123014"/>
    <lineage>
        <taxon>Bacteria</taxon>
        <taxon>Pseudomonadati</taxon>
        <taxon>Pseudomonadota</taxon>
        <taxon>Betaproteobacteria</taxon>
        <taxon>Neisseriales</taxon>
        <taxon>Chromobacteriaceae</taxon>
        <taxon>Pseudogulbenkiania</taxon>
    </lineage>
</organism>
<comment type="subcellular location">
    <subcellularLocation>
        <location evidence="1">Cell membrane</location>
        <topology evidence="1">Multi-pass membrane protein</topology>
    </subcellularLocation>
</comment>
<feature type="transmembrane region" description="Helical" evidence="7">
    <location>
        <begin position="466"/>
        <end position="485"/>
    </location>
</feature>
<feature type="transmembrane region" description="Helical" evidence="7">
    <location>
        <begin position="417"/>
        <end position="435"/>
    </location>
</feature>
<feature type="transmembrane region" description="Helical" evidence="7">
    <location>
        <begin position="108"/>
        <end position="127"/>
    </location>
</feature>
<accession>A0A1Y6C851</accession>
<evidence type="ECO:0000256" key="3">
    <source>
        <dbReference type="ARBA" id="ARBA00022475"/>
    </source>
</evidence>
<evidence type="ECO:0000256" key="5">
    <source>
        <dbReference type="ARBA" id="ARBA00022989"/>
    </source>
</evidence>
<feature type="transmembrane region" description="Helical" evidence="7">
    <location>
        <begin position="441"/>
        <end position="459"/>
    </location>
</feature>
<feature type="transmembrane region" description="Helical" evidence="7">
    <location>
        <begin position="57"/>
        <end position="76"/>
    </location>
</feature>
<feature type="transmembrane region" description="Helical" evidence="7">
    <location>
        <begin position="491"/>
        <end position="512"/>
    </location>
</feature>
<keyword evidence="9" id="KW-1185">Reference proteome</keyword>
<feature type="transmembrane region" description="Helical" evidence="7">
    <location>
        <begin position="12"/>
        <end position="32"/>
    </location>
</feature>
<dbReference type="AlphaFoldDB" id="A0A1Y6C851"/>
<feature type="transmembrane region" description="Helical" evidence="7">
    <location>
        <begin position="143"/>
        <end position="160"/>
    </location>
</feature>
<keyword evidence="4 7" id="KW-0812">Transmembrane</keyword>
<evidence type="ECO:0000256" key="6">
    <source>
        <dbReference type="ARBA" id="ARBA00023136"/>
    </source>
</evidence>
<dbReference type="Pfam" id="PF04632">
    <property type="entry name" value="FUSC"/>
    <property type="match status" value="1"/>
</dbReference>
<keyword evidence="5 7" id="KW-1133">Transmembrane helix</keyword>
<evidence type="ECO:0000313" key="9">
    <source>
        <dbReference type="Proteomes" id="UP000192920"/>
    </source>
</evidence>
<feature type="transmembrane region" description="Helical" evidence="7">
    <location>
        <begin position="363"/>
        <end position="383"/>
    </location>
</feature>
<keyword evidence="2" id="KW-0813">Transport</keyword>
<sequence>MMTLPSWRDWLFSAKTFFAAILALYIGMALGLPRPYWAMSTVYIVSHPLIGATRSKGLYRVIGTLIGGAAAVLFVPRFVNEPILLSLVISLWTGTLLCLSMRDRTPRNYLFMLSAYTLPMIALPAVSQPEAVFDIALSRSEEIVLGIVCASVVAAIVFPSKVAPVLEARIGAWFKDAGNWAAEALSPAFARSHPATRHRLAADILSLDQYISHLAYDAANADMVHTTRELQSRMSMLLPILSSLTATLDAARKLEQGVPAPLTGLMEAIARWIIASQGSKGRDEAARFQRQLADARRSGPDAEWNDLLIAHAVARLQSLIRLWQDCLDLRDMIARGEADTAWKPAYRRWELGGKARHYDHGMILFAAASASLAIFLACLLWIGMGWNDGASAVILGAVASCFFAAQDEPAPLIRTFFTWAAVSIPLTAVLLFLIIPAAHEFETLALMLAIPFLAIGTLASHPRFTMAAMLLTVNTASFLGLQGAYDADFTAFFNSSVAGVCGVLFALCWTLLTRPFGAELAMRRLLRASWKDLAETAAGSHRGDYAHLTSHMLDRLGLLVPRLAASDDDHGDAGFGELRVGFSTLDLQRDEHRLPETAHVAIDRVLQSVAGHYRECVDHHGQRQPPASLREEIDRALSLTKAELGRAAREAQNALVELRITLFPDAARFVALTGAVVAAPTAGETP</sequence>
<proteinExistence type="predicted"/>
<protein>
    <submittedName>
        <fullName evidence="8">Uncharacterized membrane protein YccC</fullName>
    </submittedName>
</protein>
<name>A0A1Y6C851_9NEIS</name>